<name>A0A256G4F9_9HYPH</name>
<reference evidence="1 2" key="1">
    <citation type="submission" date="2017-07" db="EMBL/GenBank/DDBJ databases">
        <title>Phylogenetic study on the rhizospheric bacterium Ochrobactrum sp. A44.</title>
        <authorList>
            <person name="Krzyzanowska D.M."/>
            <person name="Ossowicki A."/>
            <person name="Rajewska M."/>
            <person name="Maciag T."/>
            <person name="Kaczynski Z."/>
            <person name="Czerwicka M."/>
            <person name="Jafra S."/>
        </authorList>
    </citation>
    <scope>NUCLEOTIDE SEQUENCE [LARGE SCALE GENOMIC DNA]</scope>
    <source>
        <strain evidence="1 2">CCUG 30717</strain>
    </source>
</reference>
<evidence type="ECO:0000313" key="2">
    <source>
        <dbReference type="Proteomes" id="UP000216188"/>
    </source>
</evidence>
<sequence>MFHFEMAMAIHFMEVAYQIFLDRLPRHSMVFVNFEKDCLALFITENSFSL</sequence>
<keyword evidence="2" id="KW-1185">Reference proteome</keyword>
<organism evidence="1 2">
    <name type="scientific">Brucella pseudogrignonensis</name>
    <dbReference type="NCBI Taxonomy" id="419475"/>
    <lineage>
        <taxon>Bacteria</taxon>
        <taxon>Pseudomonadati</taxon>
        <taxon>Pseudomonadota</taxon>
        <taxon>Alphaproteobacteria</taxon>
        <taxon>Hyphomicrobiales</taxon>
        <taxon>Brucellaceae</taxon>
        <taxon>Brucella/Ochrobactrum group</taxon>
        <taxon>Brucella</taxon>
    </lineage>
</organism>
<comment type="caution">
    <text evidence="1">The sequence shown here is derived from an EMBL/GenBank/DDBJ whole genome shotgun (WGS) entry which is preliminary data.</text>
</comment>
<dbReference type="AlphaFoldDB" id="A0A256G4F9"/>
<dbReference type="Proteomes" id="UP000216188">
    <property type="component" value="Unassembled WGS sequence"/>
</dbReference>
<gene>
    <name evidence="1" type="ORF">CEV34_4775</name>
</gene>
<evidence type="ECO:0000313" key="1">
    <source>
        <dbReference type="EMBL" id="OYR21974.1"/>
    </source>
</evidence>
<proteinExistence type="predicted"/>
<dbReference type="EMBL" id="NNRM01000046">
    <property type="protein sequence ID" value="OYR21974.1"/>
    <property type="molecule type" value="Genomic_DNA"/>
</dbReference>
<protein>
    <submittedName>
        <fullName evidence="1">Uncharacterized protein</fullName>
    </submittedName>
</protein>
<accession>A0A256G4F9</accession>